<keyword evidence="3" id="KW-1185">Reference proteome</keyword>
<dbReference type="OrthoDB" id="5241754at2"/>
<dbReference type="RefSeq" id="WP_114591434.1">
    <property type="nucleotide sequence ID" value="NZ_CP031165.1"/>
</dbReference>
<dbReference type="InterPro" id="IPR045864">
    <property type="entry name" value="aa-tRNA-synth_II/BPL/LPL"/>
</dbReference>
<dbReference type="Pfam" id="PF21948">
    <property type="entry name" value="LplA-B_cat"/>
    <property type="match status" value="1"/>
</dbReference>
<dbReference type="InterPro" id="IPR004143">
    <property type="entry name" value="BPL_LPL_catalytic"/>
</dbReference>
<evidence type="ECO:0000259" key="1">
    <source>
        <dbReference type="Pfam" id="PF21948"/>
    </source>
</evidence>
<gene>
    <name evidence="2" type="ORF">DVS28_a2162</name>
</gene>
<dbReference type="AlphaFoldDB" id="A0A346XX98"/>
<dbReference type="GO" id="GO:0016874">
    <property type="term" value="F:ligase activity"/>
    <property type="evidence" value="ECO:0007669"/>
    <property type="project" value="UniProtKB-KW"/>
</dbReference>
<name>A0A346XX98_9ACTN</name>
<organism evidence="2 3">
    <name type="scientific">Euzebya pacifica</name>
    <dbReference type="NCBI Taxonomy" id="1608957"/>
    <lineage>
        <taxon>Bacteria</taxon>
        <taxon>Bacillati</taxon>
        <taxon>Actinomycetota</taxon>
        <taxon>Nitriliruptoria</taxon>
        <taxon>Euzebyales</taxon>
    </lineage>
</organism>
<dbReference type="EMBL" id="CP031165">
    <property type="protein sequence ID" value="AXV06845.1"/>
    <property type="molecule type" value="Genomic_DNA"/>
</dbReference>
<dbReference type="Proteomes" id="UP000264006">
    <property type="component" value="Chromosome"/>
</dbReference>
<feature type="domain" description="BPL/LPL catalytic" evidence="1">
    <location>
        <begin position="27"/>
        <end position="185"/>
    </location>
</feature>
<dbReference type="KEGG" id="euz:DVS28_a2162"/>
<reference evidence="2 3" key="1">
    <citation type="submission" date="2018-09" db="EMBL/GenBank/DDBJ databases">
        <title>Complete genome sequence of Euzebya sp. DY32-46 isolated from seawater of Pacific Ocean.</title>
        <authorList>
            <person name="Xu L."/>
            <person name="Wu Y.-H."/>
            <person name="Xu X.-W."/>
        </authorList>
    </citation>
    <scope>NUCLEOTIDE SEQUENCE [LARGE SCALE GENOMIC DNA]</scope>
    <source>
        <strain evidence="2 3">DY32-46</strain>
    </source>
</reference>
<accession>A0A346XX98</accession>
<sequence>MTAPAARSADDWILLGLERGPSDELLARSPELLEEAGNDGRPRIRWYVSTDEAIVLGRGQRDAKPVAGHTRLQRHSGGGAVLMDAELLSCDVVLPAGHPWLDDADLGAVFAPIGAAWMAALADLGVHDLAVHTGAATASRLGPEHLRPLAEVCYASLGKGEVIASGRKLVGLSQRRRQSGALIQCGIHRTWRPGPLIEALDVEVAREAIEAAAVGIDDLLTPPVSDASIVRAVQDRLLAADR</sequence>
<dbReference type="SUPFAM" id="SSF55681">
    <property type="entry name" value="Class II aaRS and biotin synthetases"/>
    <property type="match status" value="1"/>
</dbReference>
<protein>
    <submittedName>
        <fullName evidence="2">Lipoate-protein ligase A</fullName>
    </submittedName>
</protein>
<evidence type="ECO:0000313" key="2">
    <source>
        <dbReference type="EMBL" id="AXV06845.1"/>
    </source>
</evidence>
<dbReference type="Gene3D" id="3.30.930.10">
    <property type="entry name" value="Bira Bifunctional Protein, Domain 2"/>
    <property type="match status" value="1"/>
</dbReference>
<evidence type="ECO:0000313" key="3">
    <source>
        <dbReference type="Proteomes" id="UP000264006"/>
    </source>
</evidence>
<keyword evidence="2" id="KW-0436">Ligase</keyword>
<proteinExistence type="predicted"/>